<evidence type="ECO:0000259" key="2">
    <source>
        <dbReference type="Pfam" id="PF13490"/>
    </source>
</evidence>
<feature type="region of interest" description="Disordered" evidence="1">
    <location>
        <begin position="91"/>
        <end position="110"/>
    </location>
</feature>
<dbReference type="AlphaFoldDB" id="A0A7V5PMW4"/>
<dbReference type="Pfam" id="PF13490">
    <property type="entry name" value="zf-HC2"/>
    <property type="match status" value="1"/>
</dbReference>
<dbReference type="EMBL" id="DROD01000163">
    <property type="protein sequence ID" value="HHJ51993.1"/>
    <property type="molecule type" value="Genomic_DNA"/>
</dbReference>
<comment type="caution">
    <text evidence="3">The sequence shown here is derived from an EMBL/GenBank/DDBJ whole genome shotgun (WGS) entry which is preliminary data.</text>
</comment>
<feature type="domain" description="Putative zinc-finger" evidence="2">
    <location>
        <begin position="23"/>
        <end position="56"/>
    </location>
</feature>
<evidence type="ECO:0000256" key="1">
    <source>
        <dbReference type="SAM" id="MobiDB-lite"/>
    </source>
</evidence>
<gene>
    <name evidence="3" type="ORF">ENJ89_02255</name>
</gene>
<dbReference type="Proteomes" id="UP000886124">
    <property type="component" value="Unassembled WGS sequence"/>
</dbReference>
<name>A0A7V5PMW4_CALAY</name>
<reference evidence="3" key="1">
    <citation type="journal article" date="2020" name="mSystems">
        <title>Genome- and Community-Level Interaction Insights into Carbon Utilization and Element Cycling Functions of Hydrothermarchaeota in Hydrothermal Sediment.</title>
        <authorList>
            <person name="Zhou Z."/>
            <person name="Liu Y."/>
            <person name="Xu W."/>
            <person name="Pan J."/>
            <person name="Luo Z.H."/>
            <person name="Li M."/>
        </authorList>
    </citation>
    <scope>NUCLEOTIDE SEQUENCE [LARGE SCALE GENOMIC DNA]</scope>
    <source>
        <strain evidence="3">HyVt-527</strain>
    </source>
</reference>
<organism evidence="3">
    <name type="scientific">Caldithrix abyssi</name>
    <dbReference type="NCBI Taxonomy" id="187145"/>
    <lineage>
        <taxon>Bacteria</taxon>
        <taxon>Pseudomonadati</taxon>
        <taxon>Calditrichota</taxon>
        <taxon>Calditrichia</taxon>
        <taxon>Calditrichales</taxon>
        <taxon>Calditrichaceae</taxon>
        <taxon>Caldithrix</taxon>
    </lineage>
</organism>
<dbReference type="InterPro" id="IPR027383">
    <property type="entry name" value="Znf_put"/>
</dbReference>
<protein>
    <recommendedName>
        <fullName evidence="2">Putative zinc-finger domain-containing protein</fullName>
    </recommendedName>
</protein>
<proteinExistence type="predicted"/>
<sequence>MKSLLKQINKLLMMLIMWLTPSCEVITKKVSESLDHKLSPYDRLMIRLHTMECHLCARYRTQLLALHEAVQRLSDRFDELDDARLPEESKARIRKTLRRHSDPTSNSPSA</sequence>
<accession>A0A7V5PMW4</accession>
<evidence type="ECO:0000313" key="3">
    <source>
        <dbReference type="EMBL" id="HHJ51993.1"/>
    </source>
</evidence>